<dbReference type="GeneID" id="14875746"/>
<evidence type="ECO:0000313" key="2">
    <source>
        <dbReference type="Proteomes" id="UP000007797"/>
    </source>
</evidence>
<gene>
    <name evidence="1" type="ORF">DFA_05100</name>
</gene>
<dbReference type="Proteomes" id="UP000007797">
    <property type="component" value="Unassembled WGS sequence"/>
</dbReference>
<dbReference type="RefSeq" id="XP_004360821.1">
    <property type="nucleotide sequence ID" value="XM_004360764.1"/>
</dbReference>
<dbReference type="AlphaFoldDB" id="F4PNB7"/>
<name>F4PNB7_CACFS</name>
<evidence type="ECO:0000313" key="1">
    <source>
        <dbReference type="EMBL" id="EGG22970.1"/>
    </source>
</evidence>
<protein>
    <submittedName>
        <fullName evidence="1">Uncharacterized protein</fullName>
    </submittedName>
</protein>
<sequence>MWHESRSKSSLQCSSFNSINNYYLFNYPMVLITTSKHMHELLLNHIKQSKEEFVHHEMELIQLMLSNQLEYKGIHHQECAQLFQKLLDTFTAPPPSDLSLAGYALIALLQTYLVAFTEIVQQIIVTKGNITTHQILQERNNH</sequence>
<keyword evidence="2" id="KW-1185">Reference proteome</keyword>
<accession>F4PNB7</accession>
<dbReference type="EMBL" id="GL883008">
    <property type="protein sequence ID" value="EGG22970.1"/>
    <property type="molecule type" value="Genomic_DNA"/>
</dbReference>
<organism evidence="1 2">
    <name type="scientific">Cavenderia fasciculata</name>
    <name type="common">Slime mold</name>
    <name type="synonym">Dictyostelium fasciculatum</name>
    <dbReference type="NCBI Taxonomy" id="261658"/>
    <lineage>
        <taxon>Eukaryota</taxon>
        <taxon>Amoebozoa</taxon>
        <taxon>Evosea</taxon>
        <taxon>Eumycetozoa</taxon>
        <taxon>Dictyostelia</taxon>
        <taxon>Acytosteliales</taxon>
        <taxon>Cavenderiaceae</taxon>
        <taxon>Cavenderia</taxon>
    </lineage>
</organism>
<reference evidence="2" key="1">
    <citation type="journal article" date="2011" name="Genome Res.">
        <title>Phylogeny-wide analysis of social amoeba genomes highlights ancient origins for complex intercellular communication.</title>
        <authorList>
            <person name="Heidel A.J."/>
            <person name="Lawal H.M."/>
            <person name="Felder M."/>
            <person name="Schilde C."/>
            <person name="Helps N.R."/>
            <person name="Tunggal B."/>
            <person name="Rivero F."/>
            <person name="John U."/>
            <person name="Schleicher M."/>
            <person name="Eichinger L."/>
            <person name="Platzer M."/>
            <person name="Noegel A.A."/>
            <person name="Schaap P."/>
            <person name="Gloeckner G."/>
        </authorList>
    </citation>
    <scope>NUCLEOTIDE SEQUENCE [LARGE SCALE GENOMIC DNA]</scope>
    <source>
        <strain evidence="2">SH3</strain>
    </source>
</reference>
<dbReference type="KEGG" id="dfa:DFA_05100"/>
<proteinExistence type="predicted"/>